<comment type="similarity">
    <text evidence="11">Belongs to the TonB-dependent receptor family.</text>
</comment>
<dbReference type="InterPro" id="IPR039426">
    <property type="entry name" value="TonB-dep_rcpt-like"/>
</dbReference>
<evidence type="ECO:0000256" key="2">
    <source>
        <dbReference type="ARBA" id="ARBA00022448"/>
    </source>
</evidence>
<dbReference type="PANTHER" id="PTHR32552">
    <property type="entry name" value="FERRICHROME IRON RECEPTOR-RELATED"/>
    <property type="match status" value="1"/>
</dbReference>
<keyword evidence="4" id="KW-0410">Iron transport</keyword>
<proteinExistence type="inferred from homology"/>
<protein>
    <submittedName>
        <fullName evidence="13">Iron complex outermembrane recepter protein</fullName>
    </submittedName>
</protein>
<dbReference type="EMBL" id="CAADFE010000069">
    <property type="protein sequence ID" value="VFJ75137.1"/>
    <property type="molecule type" value="Genomic_DNA"/>
</dbReference>
<dbReference type="PROSITE" id="PS52016">
    <property type="entry name" value="TONB_DEPENDENT_REC_3"/>
    <property type="match status" value="1"/>
</dbReference>
<gene>
    <name evidence="13" type="ORF">BECKFW1821C_GA0114237_10694</name>
</gene>
<dbReference type="InterPro" id="IPR036942">
    <property type="entry name" value="Beta-barrel_TonB_sf"/>
</dbReference>
<evidence type="ECO:0000256" key="9">
    <source>
        <dbReference type="ARBA" id="ARBA00023136"/>
    </source>
</evidence>
<evidence type="ECO:0000256" key="6">
    <source>
        <dbReference type="ARBA" id="ARBA00023004"/>
    </source>
</evidence>
<comment type="subcellular location">
    <subcellularLocation>
        <location evidence="1 11">Cell outer membrane</location>
        <topology evidence="1 11">Multi-pass membrane protein</topology>
    </subcellularLocation>
</comment>
<dbReference type="Pfam" id="PF00593">
    <property type="entry name" value="TonB_dep_Rec_b-barrel"/>
    <property type="match status" value="1"/>
</dbReference>
<reference evidence="13" key="1">
    <citation type="submission" date="2019-02" db="EMBL/GenBank/DDBJ databases">
        <authorList>
            <person name="Gruber-Vodicka R. H."/>
            <person name="Seah K. B. B."/>
        </authorList>
    </citation>
    <scope>NUCLEOTIDE SEQUENCE</scope>
    <source>
        <strain evidence="13">BECK_BZ131</strain>
    </source>
</reference>
<evidence type="ECO:0000256" key="5">
    <source>
        <dbReference type="ARBA" id="ARBA00022692"/>
    </source>
</evidence>
<evidence type="ECO:0000256" key="11">
    <source>
        <dbReference type="PROSITE-ProRule" id="PRU01360"/>
    </source>
</evidence>
<dbReference type="AlphaFoldDB" id="A0A450TZ44"/>
<keyword evidence="6" id="KW-0408">Iron</keyword>
<keyword evidence="7" id="KW-0406">Ion transport</keyword>
<name>A0A450TZ44_9GAMM</name>
<organism evidence="13">
    <name type="scientific">Candidatus Kentrum sp. FW</name>
    <dbReference type="NCBI Taxonomy" id="2126338"/>
    <lineage>
        <taxon>Bacteria</taxon>
        <taxon>Pseudomonadati</taxon>
        <taxon>Pseudomonadota</taxon>
        <taxon>Gammaproteobacteria</taxon>
        <taxon>Candidatus Kentrum</taxon>
    </lineage>
</organism>
<evidence type="ECO:0000259" key="12">
    <source>
        <dbReference type="Pfam" id="PF00593"/>
    </source>
</evidence>
<evidence type="ECO:0000256" key="10">
    <source>
        <dbReference type="ARBA" id="ARBA00023237"/>
    </source>
</evidence>
<sequence length="173" mass="19459">MNYLFNNVSQYTLDDDKTWSVFLPRAALNYKLNDNWSTYASYSKGYMPGGYNFFATSGTADDNSFEPQISSNYEIGLKAQTEKMTLGAALFYMDIEDIHIYRYKNAGANWIALTDNANKAHSMGAELEATYWLTDRLQLDASVGVIKAEYDDYDAGNVKSLKICNSVLPVLTL</sequence>
<evidence type="ECO:0000256" key="7">
    <source>
        <dbReference type="ARBA" id="ARBA00023065"/>
    </source>
</evidence>
<evidence type="ECO:0000256" key="3">
    <source>
        <dbReference type="ARBA" id="ARBA00022452"/>
    </source>
</evidence>
<keyword evidence="2 11" id="KW-0813">Transport</keyword>
<evidence type="ECO:0000256" key="4">
    <source>
        <dbReference type="ARBA" id="ARBA00022496"/>
    </source>
</evidence>
<evidence type="ECO:0000313" key="13">
    <source>
        <dbReference type="EMBL" id="VFJ75137.1"/>
    </source>
</evidence>
<dbReference type="Gene3D" id="2.40.170.20">
    <property type="entry name" value="TonB-dependent receptor, beta-barrel domain"/>
    <property type="match status" value="1"/>
</dbReference>
<feature type="domain" description="TonB-dependent receptor-like beta-barrel" evidence="12">
    <location>
        <begin position="11"/>
        <end position="144"/>
    </location>
</feature>
<evidence type="ECO:0000256" key="1">
    <source>
        <dbReference type="ARBA" id="ARBA00004571"/>
    </source>
</evidence>
<keyword evidence="3 11" id="KW-1134">Transmembrane beta strand</keyword>
<dbReference type="SUPFAM" id="SSF56935">
    <property type="entry name" value="Porins"/>
    <property type="match status" value="1"/>
</dbReference>
<accession>A0A450TZ44</accession>
<evidence type="ECO:0000256" key="8">
    <source>
        <dbReference type="ARBA" id="ARBA00023077"/>
    </source>
</evidence>
<keyword evidence="10 11" id="KW-0998">Cell outer membrane</keyword>
<dbReference type="InterPro" id="IPR000531">
    <property type="entry name" value="Beta-barrel_TonB"/>
</dbReference>
<keyword evidence="5 11" id="KW-0812">Transmembrane</keyword>
<dbReference type="GO" id="GO:0009279">
    <property type="term" value="C:cell outer membrane"/>
    <property type="evidence" value="ECO:0007669"/>
    <property type="project" value="UniProtKB-SubCell"/>
</dbReference>
<keyword evidence="9 11" id="KW-0472">Membrane</keyword>
<dbReference type="PANTHER" id="PTHR32552:SF81">
    <property type="entry name" value="TONB-DEPENDENT OUTER MEMBRANE RECEPTOR"/>
    <property type="match status" value="1"/>
</dbReference>
<dbReference type="GO" id="GO:0006826">
    <property type="term" value="P:iron ion transport"/>
    <property type="evidence" value="ECO:0007669"/>
    <property type="project" value="UniProtKB-KW"/>
</dbReference>
<keyword evidence="8" id="KW-0798">TonB box</keyword>